<feature type="binding site" evidence="4">
    <location>
        <position position="53"/>
    </location>
    <ligand>
        <name>S-adenosyl-L-methionine</name>
        <dbReference type="ChEBI" id="CHEBI:59789"/>
    </ligand>
</feature>
<keyword evidence="2 4" id="KW-0808">Transferase</keyword>
<evidence type="ECO:0000256" key="4">
    <source>
        <dbReference type="HAMAP-Rule" id="MF_02100"/>
    </source>
</evidence>
<dbReference type="EC" id="2.1.1.-" evidence="4"/>
<dbReference type="PANTHER" id="PTHR43861">
    <property type="entry name" value="TRANS-ACONITATE 2-METHYLTRANSFERASE-RELATED"/>
    <property type="match status" value="1"/>
</dbReference>
<evidence type="ECO:0000259" key="5">
    <source>
        <dbReference type="Pfam" id="PF13649"/>
    </source>
</evidence>
<dbReference type="InterPro" id="IPR029063">
    <property type="entry name" value="SAM-dependent_MTases_sf"/>
</dbReference>
<evidence type="ECO:0000256" key="1">
    <source>
        <dbReference type="ARBA" id="ARBA00022603"/>
    </source>
</evidence>
<feature type="binding site" evidence="4">
    <location>
        <position position="74"/>
    </location>
    <ligand>
        <name>S-adenosyl-L-methionine</name>
        <dbReference type="ChEBI" id="CHEBI:59789"/>
    </ligand>
</feature>
<dbReference type="KEGG" id="ocn:CUC15_07015"/>
<evidence type="ECO:0000313" key="6">
    <source>
        <dbReference type="EMBL" id="AXI08677.1"/>
    </source>
</evidence>
<evidence type="ECO:0000256" key="2">
    <source>
        <dbReference type="ARBA" id="ARBA00022679"/>
    </source>
</evidence>
<dbReference type="GO" id="GO:0032259">
    <property type="term" value="P:methylation"/>
    <property type="evidence" value="ECO:0007669"/>
    <property type="project" value="UniProtKB-KW"/>
</dbReference>
<evidence type="ECO:0000256" key="3">
    <source>
        <dbReference type="ARBA" id="ARBA00022691"/>
    </source>
</evidence>
<dbReference type="InterPro" id="IPR023553">
    <property type="entry name" value="Uncharacterised_MeTfrase_YrrT"/>
</dbReference>
<dbReference type="AlphaFoldDB" id="A0A345PF97"/>
<dbReference type="InterPro" id="IPR041698">
    <property type="entry name" value="Methyltransf_25"/>
</dbReference>
<dbReference type="RefSeq" id="WP_114915974.1">
    <property type="nucleotide sequence ID" value="NZ_CP024848.1"/>
</dbReference>
<gene>
    <name evidence="6" type="ORF">CUC15_07015</name>
</gene>
<dbReference type="HAMAP" id="MF_02100">
    <property type="entry name" value="Methyltr_YrrT"/>
    <property type="match status" value="1"/>
</dbReference>
<name>A0A345PF97_9BACI</name>
<protein>
    <recommendedName>
        <fullName evidence="4">Uncharacterized methyltransferase CUC15_07015</fullName>
        <ecNumber evidence="4">2.1.1.-</ecNumber>
    </recommendedName>
</protein>
<dbReference type="Gene3D" id="3.40.50.150">
    <property type="entry name" value="Vaccinia Virus protein VP39"/>
    <property type="match status" value="1"/>
</dbReference>
<proteinExistence type="inferred from homology"/>
<reference evidence="7" key="1">
    <citation type="submission" date="2017-11" db="EMBL/GenBank/DDBJ databases">
        <authorList>
            <person name="Zhu W."/>
        </authorList>
    </citation>
    <scope>NUCLEOTIDE SEQUENCE [LARGE SCALE GENOMIC DNA]</scope>
    <source>
        <strain evidence="7">160</strain>
    </source>
</reference>
<dbReference type="EMBL" id="CP024848">
    <property type="protein sequence ID" value="AXI08677.1"/>
    <property type="molecule type" value="Genomic_DNA"/>
</dbReference>
<dbReference type="GO" id="GO:0008757">
    <property type="term" value="F:S-adenosylmethionine-dependent methyltransferase activity"/>
    <property type="evidence" value="ECO:0007669"/>
    <property type="project" value="UniProtKB-UniRule"/>
</dbReference>
<feature type="binding site" evidence="4">
    <location>
        <position position="96"/>
    </location>
    <ligand>
        <name>S-adenosyl-L-methionine</name>
        <dbReference type="ChEBI" id="CHEBI:59789"/>
    </ligand>
</feature>
<dbReference type="CDD" id="cd02440">
    <property type="entry name" value="AdoMet_MTases"/>
    <property type="match status" value="1"/>
</dbReference>
<accession>A0A345PF97</accession>
<evidence type="ECO:0000313" key="7">
    <source>
        <dbReference type="Proteomes" id="UP000253908"/>
    </source>
</evidence>
<dbReference type="SUPFAM" id="SSF53335">
    <property type="entry name" value="S-adenosyl-L-methionine-dependent methyltransferases"/>
    <property type="match status" value="1"/>
</dbReference>
<keyword evidence="1 4" id="KW-0489">Methyltransferase</keyword>
<dbReference type="PANTHER" id="PTHR43861:SF1">
    <property type="entry name" value="TRANS-ACONITATE 2-METHYLTRANSFERASE"/>
    <property type="match status" value="1"/>
</dbReference>
<feature type="domain" description="Methyltransferase" evidence="5">
    <location>
        <begin position="49"/>
        <end position="139"/>
    </location>
</feature>
<keyword evidence="3 4" id="KW-0949">S-adenosyl-L-methionine</keyword>
<dbReference type="OrthoDB" id="465705at2"/>
<sequence>MGREFIEIFEEWAKDYDESVAGQDPQYAAVFANYEGILNEVTARSTGTVLEFGVGTGNLSEKLLQAGLDVIGIEPSQAMLDIAKEKHPELTVLEGDFLTYPVSDTPVNTIVSTYAFHHLTDDEKAIAVKQFKEILKENGKIVFGDTMFASEIEKQAMIDSAKEKGFSALAEDLQREYYPIIDTLEDIFTTNGFDIEFKQMNHFVWIITAIKNKE</sequence>
<comment type="function">
    <text evidence="4">Could be a S-adenosyl-L-methionine-dependent methyltransferase.</text>
</comment>
<dbReference type="Pfam" id="PF13649">
    <property type="entry name" value="Methyltransf_25"/>
    <property type="match status" value="1"/>
</dbReference>
<comment type="similarity">
    <text evidence="4">Belongs to the methyltransferase superfamily. YrrT family.</text>
</comment>
<dbReference type="Proteomes" id="UP000253908">
    <property type="component" value="Chromosome"/>
</dbReference>
<keyword evidence="7" id="KW-1185">Reference proteome</keyword>
<organism evidence="6 7">
    <name type="scientific">Oceanobacillus zhaokaii</name>
    <dbReference type="NCBI Taxonomy" id="2052660"/>
    <lineage>
        <taxon>Bacteria</taxon>
        <taxon>Bacillati</taxon>
        <taxon>Bacillota</taxon>
        <taxon>Bacilli</taxon>
        <taxon>Bacillales</taxon>
        <taxon>Bacillaceae</taxon>
        <taxon>Oceanobacillus</taxon>
    </lineage>
</organism>